<feature type="compositionally biased region" description="Low complexity" evidence="6">
    <location>
        <begin position="395"/>
        <end position="404"/>
    </location>
</feature>
<feature type="region of interest" description="Disordered" evidence="6">
    <location>
        <begin position="380"/>
        <end position="405"/>
    </location>
</feature>
<protein>
    <submittedName>
        <fullName evidence="7">Capsid portal protein</fullName>
    </submittedName>
</protein>
<dbReference type="GO" id="GO:0044423">
    <property type="term" value="C:virion component"/>
    <property type="evidence" value="ECO:0007669"/>
    <property type="project" value="UniProtKB-KW"/>
</dbReference>
<keyword evidence="4" id="KW-0231">Viral genome packaging</keyword>
<organismHost>
    <name type="scientific">Macaca</name>
    <name type="common">macaques</name>
    <dbReference type="NCBI Taxonomy" id="9539"/>
</organismHost>
<evidence type="ECO:0000256" key="6">
    <source>
        <dbReference type="SAM" id="MobiDB-lite"/>
    </source>
</evidence>
<proteinExistence type="inferred from homology"/>
<dbReference type="Pfam" id="PF01763">
    <property type="entry name" value="Herpes_UL6"/>
    <property type="match status" value="1"/>
</dbReference>
<feature type="coiled-coil region" evidence="5">
    <location>
        <begin position="418"/>
        <end position="459"/>
    </location>
</feature>
<evidence type="ECO:0000256" key="2">
    <source>
        <dbReference type="ARBA" id="ARBA00022612"/>
    </source>
</evidence>
<keyword evidence="2" id="KW-1188">Viral release from host cell</keyword>
<dbReference type="Proteomes" id="UP000113346">
    <property type="component" value="Segment"/>
</dbReference>
<gene>
    <name evidence="7" type="primary">UL104</name>
</gene>
<dbReference type="InterPro" id="IPR002660">
    <property type="entry name" value="Herpes_Portal"/>
</dbReference>
<sequence>MDLNHWYEKSSGSKRMLDKDFTLSTIRSILAADERLRIKASSYLTGRDEDTVIDIFPTTQTLSYIRLLHGFIGTCRGKSIHQVLRDPCVLRKQLLYGLCKTIFDTITVKQVANEWKIHSTLFPYNALDDEDLEQYLMVWSSSVRQSVQTGVLGALRDILYQFADNDEYGLYVDWYVTVGIIPLMDVKSKPADITQRAAFVRAAIHKSTETHPLAQDLLTANLPLLQQVVTHLCAVRIVNSPELRIFKRIRSEKIEAQLKEKHTGSYIVTEPLAYERDQLFFTTPIAHLHEEILRYDSLCRHQKICQLLNTYPVKAVTTSRHEMNCKKIVEMMEKHDRGSDAKKSIIKFLLNVSDSKSRIGIEDSVESFLQDLTPSLVDQSRLMPSRTPGGGPSAPGGISAAGPSQDRDIRDLFKKQMIKCLEEQIQAQVDEIQDLKSINQTWESRVRELRDLLTRYARQRSGRTLERDPKLHHLSVTEAIRKAQEVSFTPLAVEDNRVVANSFFSQFIPNTEKLENLLTELWENEYFRTFRMKRIVTAQGAEEAIVYSNYTVERVTLPYLFSILSLSTLEPIPEDYLNLSFGEIVAAAYDDSKFRQYVDLICNREKARRRQMTTQPDAHRPSNAERPNQQDAAATGGGPYRLLHQQHGHHSGHSHGHPYGTRGFGSPY</sequence>
<keyword evidence="5" id="KW-0175">Coiled coil</keyword>
<organism evidence="7 8">
    <name type="scientific">Simian cytomegalovirus (strain Colburn)</name>
    <dbReference type="NCBI Taxonomy" id="50292"/>
    <lineage>
        <taxon>Viruses</taxon>
        <taxon>Duplodnaviria</taxon>
        <taxon>Heunggongvirae</taxon>
        <taxon>Peploviricota</taxon>
        <taxon>Herviviricetes</taxon>
        <taxon>Herpesvirales</taxon>
        <taxon>Orthoherpesviridae</taxon>
        <taxon>Betaherpesvirinae</taxon>
        <taxon>Cytomegalovirus</taxon>
        <taxon>Cytomegalovirus cercopithecinebeta5</taxon>
    </lineage>
</organism>
<reference evidence="7" key="1">
    <citation type="submission" date="2011-12" db="EMBL/GenBank/DDBJ databases">
        <title>Comparative genomics of primate cytomegaloviruses.</title>
        <authorList>
            <person name="Davison A.J."/>
            <person name="Holton M."/>
            <person name="Dolan A."/>
            <person name="Dargan D.J."/>
            <person name="Gatherer D."/>
            <person name="Hayward G.S."/>
        </authorList>
    </citation>
    <scope>NUCLEOTIDE SEQUENCE [LARGE SCALE GENOMIC DNA]</scope>
    <source>
        <strain evidence="7">Colburn</strain>
    </source>
</reference>
<keyword evidence="3" id="KW-0946">Virion</keyword>
<evidence type="ECO:0000313" key="8">
    <source>
        <dbReference type="Proteomes" id="UP000113346"/>
    </source>
</evidence>
<evidence type="ECO:0000256" key="5">
    <source>
        <dbReference type="SAM" id="Coils"/>
    </source>
</evidence>
<dbReference type="HAMAP" id="MF_04012">
    <property type="entry name" value="HSV_PORTL"/>
    <property type="match status" value="1"/>
</dbReference>
<name>G8XTZ9_SCMVC</name>
<evidence type="ECO:0000256" key="4">
    <source>
        <dbReference type="ARBA" id="ARBA00023219"/>
    </source>
</evidence>
<evidence type="ECO:0000313" key="7">
    <source>
        <dbReference type="EMBL" id="AEV80639.1"/>
    </source>
</evidence>
<feature type="region of interest" description="Disordered" evidence="6">
    <location>
        <begin position="608"/>
        <end position="668"/>
    </location>
</feature>
<dbReference type="GO" id="GO:0051276">
    <property type="term" value="P:chromosome organization"/>
    <property type="evidence" value="ECO:0007669"/>
    <property type="project" value="InterPro"/>
</dbReference>
<dbReference type="EMBL" id="FJ483969">
    <property type="protein sequence ID" value="AEV80639.1"/>
    <property type="molecule type" value="Genomic_DNA"/>
</dbReference>
<feature type="compositionally biased region" description="Basic residues" evidence="6">
    <location>
        <begin position="644"/>
        <end position="656"/>
    </location>
</feature>
<accession>G8XTZ9</accession>
<evidence type="ECO:0000256" key="1">
    <source>
        <dbReference type="ARBA" id="ARBA00022562"/>
    </source>
</evidence>
<keyword evidence="1" id="KW-1048">Host nucleus</keyword>
<evidence type="ECO:0000256" key="3">
    <source>
        <dbReference type="ARBA" id="ARBA00022844"/>
    </source>
</evidence>